<keyword evidence="24" id="KW-0175">Coiled coil</keyword>
<evidence type="ECO:0000256" key="5">
    <source>
        <dbReference type="ARBA" id="ARBA00022490"/>
    </source>
</evidence>
<keyword evidence="4" id="KW-1003">Cell membrane</keyword>
<evidence type="ECO:0000313" key="27">
    <source>
        <dbReference type="Proteomes" id="UP000256486"/>
    </source>
</evidence>
<comment type="catalytic activity">
    <reaction evidence="14">
        <text>(9Z)-octadecenoyl-CoA + H2O = (9Z)-octadecenoate + CoA + H(+)</text>
        <dbReference type="Rhea" id="RHEA:40139"/>
        <dbReference type="ChEBI" id="CHEBI:15377"/>
        <dbReference type="ChEBI" id="CHEBI:15378"/>
        <dbReference type="ChEBI" id="CHEBI:30823"/>
        <dbReference type="ChEBI" id="CHEBI:57287"/>
        <dbReference type="ChEBI" id="CHEBI:57387"/>
    </reaction>
    <physiologicalReaction direction="left-to-right" evidence="14">
        <dbReference type="Rhea" id="RHEA:40140"/>
    </physiologicalReaction>
</comment>
<dbReference type="Gene3D" id="3.10.129.10">
    <property type="entry name" value="Hotdog Thioesterase"/>
    <property type="match status" value="1"/>
</dbReference>
<evidence type="ECO:0000256" key="14">
    <source>
        <dbReference type="ARBA" id="ARBA00037002"/>
    </source>
</evidence>
<comment type="caution">
    <text evidence="26">The sequence shown here is derived from an EMBL/GenBank/DDBJ whole genome shotgun (WGS) entry which is preliminary data.</text>
</comment>
<evidence type="ECO:0000256" key="13">
    <source>
        <dbReference type="ARBA" id="ARBA00035852"/>
    </source>
</evidence>
<evidence type="ECO:0000256" key="18">
    <source>
        <dbReference type="ARBA" id="ARBA00043210"/>
    </source>
</evidence>
<evidence type="ECO:0000256" key="2">
    <source>
        <dbReference type="ARBA" id="ARBA00004496"/>
    </source>
</evidence>
<evidence type="ECO:0000256" key="15">
    <source>
        <dbReference type="ARBA" id="ARBA00038456"/>
    </source>
</evidence>
<evidence type="ECO:0000256" key="17">
    <source>
        <dbReference type="ARBA" id="ARBA00040123"/>
    </source>
</evidence>
<dbReference type="EC" id="3.1.2.2" evidence="16"/>
<dbReference type="PANTHER" id="PTHR12418:SF19">
    <property type="entry name" value="ACYL-COENZYME A THIOESTERASE THEM4"/>
    <property type="match status" value="1"/>
</dbReference>
<comment type="catalytic activity">
    <reaction evidence="23">
        <text>tetradecanoyl-CoA + H2O = tetradecanoate + CoA + H(+)</text>
        <dbReference type="Rhea" id="RHEA:40119"/>
        <dbReference type="ChEBI" id="CHEBI:15377"/>
        <dbReference type="ChEBI" id="CHEBI:15378"/>
        <dbReference type="ChEBI" id="CHEBI:30807"/>
        <dbReference type="ChEBI" id="CHEBI:57287"/>
        <dbReference type="ChEBI" id="CHEBI:57385"/>
    </reaction>
    <physiologicalReaction direction="left-to-right" evidence="23">
        <dbReference type="Rhea" id="RHEA:40120"/>
    </physiologicalReaction>
</comment>
<evidence type="ECO:0000256" key="8">
    <source>
        <dbReference type="ARBA" id="ARBA00022832"/>
    </source>
</evidence>
<evidence type="ECO:0000256" key="9">
    <source>
        <dbReference type="ARBA" id="ARBA00022946"/>
    </source>
</evidence>
<evidence type="ECO:0000313" key="26">
    <source>
        <dbReference type="EMBL" id="RFA10468.1"/>
    </source>
</evidence>
<evidence type="ECO:0000256" key="12">
    <source>
        <dbReference type="ARBA" id="ARBA00023273"/>
    </source>
</evidence>
<evidence type="ECO:0000256" key="22">
    <source>
        <dbReference type="ARBA" id="ARBA00048074"/>
    </source>
</evidence>
<evidence type="ECO:0000256" key="10">
    <source>
        <dbReference type="ARBA" id="ARBA00023098"/>
    </source>
</evidence>
<keyword evidence="12" id="KW-0966">Cell projection</keyword>
<evidence type="ECO:0000256" key="1">
    <source>
        <dbReference type="ARBA" id="ARBA00004170"/>
    </source>
</evidence>
<dbReference type="SUPFAM" id="SSF54637">
    <property type="entry name" value="Thioesterase/thiol ester dehydrase-isomerase"/>
    <property type="match status" value="1"/>
</dbReference>
<dbReference type="OrthoDB" id="9813282at2"/>
<dbReference type="GO" id="GO:0005737">
    <property type="term" value="C:cytoplasm"/>
    <property type="evidence" value="ECO:0007669"/>
    <property type="project" value="UniProtKB-SubCell"/>
</dbReference>
<evidence type="ECO:0000256" key="24">
    <source>
        <dbReference type="SAM" id="Coils"/>
    </source>
</evidence>
<dbReference type="EMBL" id="NBWZ01000001">
    <property type="protein sequence ID" value="RFA10468.1"/>
    <property type="molecule type" value="Genomic_DNA"/>
</dbReference>
<sequence>MQPSDLMPQPHDDLERRRAAALDLAEALRQANSAAVSTEATVEQLERAALIVRDATAALGQSVRPLTRVSEFDGFPSSSRFFSPVSGPGSPLSPPLSIRATAEGVEANRSFDRRFEGPPGLLHGGISALLFDELMGVAVLQAGHWAMTGQLSLDYRRALPLDTDLTMTVAVTSVEGRKIRVGGSIVVSSEPDTVFVTATALFIKPRESTLERYFGQMV</sequence>
<keyword evidence="10" id="KW-0443">Lipid metabolism</keyword>
<evidence type="ECO:0000256" key="3">
    <source>
        <dbReference type="ARBA" id="ARBA00004632"/>
    </source>
</evidence>
<comment type="catalytic activity">
    <reaction evidence="21">
        <text>decanoyl-CoA + H2O = decanoate + CoA + H(+)</text>
        <dbReference type="Rhea" id="RHEA:40059"/>
        <dbReference type="ChEBI" id="CHEBI:15377"/>
        <dbReference type="ChEBI" id="CHEBI:15378"/>
        <dbReference type="ChEBI" id="CHEBI:27689"/>
        <dbReference type="ChEBI" id="CHEBI:57287"/>
        <dbReference type="ChEBI" id="CHEBI:61430"/>
    </reaction>
    <physiologicalReaction direction="left-to-right" evidence="21">
        <dbReference type="Rhea" id="RHEA:40060"/>
    </physiologicalReaction>
</comment>
<name>A0A3E0VLX9_9MICO</name>
<gene>
    <name evidence="26" type="ORF">B7R54_15595</name>
</gene>
<proteinExistence type="inferred from homology"/>
<organism evidence="26 27">
    <name type="scientific">Subtercola boreus</name>
    <dbReference type="NCBI Taxonomy" id="120213"/>
    <lineage>
        <taxon>Bacteria</taxon>
        <taxon>Bacillati</taxon>
        <taxon>Actinomycetota</taxon>
        <taxon>Actinomycetes</taxon>
        <taxon>Micrococcales</taxon>
        <taxon>Microbacteriaceae</taxon>
        <taxon>Subtercola</taxon>
    </lineage>
</organism>
<evidence type="ECO:0000256" key="21">
    <source>
        <dbReference type="ARBA" id="ARBA00047969"/>
    </source>
</evidence>
<dbReference type="Pfam" id="PF03061">
    <property type="entry name" value="4HBT"/>
    <property type="match status" value="1"/>
</dbReference>
<keyword evidence="5" id="KW-0963">Cytoplasm</keyword>
<evidence type="ECO:0000259" key="25">
    <source>
        <dbReference type="Pfam" id="PF03061"/>
    </source>
</evidence>
<protein>
    <recommendedName>
        <fullName evidence="17">Acyl-coenzyme A thioesterase THEM4</fullName>
        <ecNumber evidence="16">3.1.2.2</ecNumber>
    </recommendedName>
    <alternativeName>
        <fullName evidence="18">Thioesterase superfamily member 4</fullName>
    </alternativeName>
</protein>
<evidence type="ECO:0000256" key="20">
    <source>
        <dbReference type="ARBA" id="ARBA00047734"/>
    </source>
</evidence>
<evidence type="ECO:0000256" key="19">
    <source>
        <dbReference type="ARBA" id="ARBA00047588"/>
    </source>
</evidence>
<keyword evidence="7" id="KW-0378">Hydrolase</keyword>
<comment type="catalytic activity">
    <reaction evidence="22">
        <text>dodecanoyl-CoA + H2O = dodecanoate + CoA + H(+)</text>
        <dbReference type="Rhea" id="RHEA:30135"/>
        <dbReference type="ChEBI" id="CHEBI:15377"/>
        <dbReference type="ChEBI" id="CHEBI:15378"/>
        <dbReference type="ChEBI" id="CHEBI:18262"/>
        <dbReference type="ChEBI" id="CHEBI:57287"/>
        <dbReference type="ChEBI" id="CHEBI:57375"/>
    </reaction>
    <physiologicalReaction direction="left-to-right" evidence="22">
        <dbReference type="Rhea" id="RHEA:30136"/>
    </physiologicalReaction>
</comment>
<dbReference type="AlphaFoldDB" id="A0A3E0VLX9"/>
<evidence type="ECO:0000256" key="16">
    <source>
        <dbReference type="ARBA" id="ARBA00038848"/>
    </source>
</evidence>
<keyword evidence="27" id="KW-1185">Reference proteome</keyword>
<comment type="similarity">
    <text evidence="15">Belongs to the THEM4/THEM5 thioesterase family.</text>
</comment>
<dbReference type="CDD" id="cd03443">
    <property type="entry name" value="PaaI_thioesterase"/>
    <property type="match status" value="1"/>
</dbReference>
<keyword evidence="8" id="KW-0276">Fatty acid metabolism</keyword>
<comment type="catalytic activity">
    <reaction evidence="13">
        <text>(5Z,8Z,11Z,14Z)-eicosatetraenoyl-CoA + H2O = (5Z,8Z,11Z,14Z)-eicosatetraenoate + CoA + H(+)</text>
        <dbReference type="Rhea" id="RHEA:40151"/>
        <dbReference type="ChEBI" id="CHEBI:15377"/>
        <dbReference type="ChEBI" id="CHEBI:15378"/>
        <dbReference type="ChEBI" id="CHEBI:32395"/>
        <dbReference type="ChEBI" id="CHEBI:57287"/>
        <dbReference type="ChEBI" id="CHEBI:57368"/>
    </reaction>
    <physiologicalReaction direction="left-to-right" evidence="13">
        <dbReference type="Rhea" id="RHEA:40152"/>
    </physiologicalReaction>
</comment>
<keyword evidence="9" id="KW-0809">Transit peptide</keyword>
<dbReference type="GO" id="GO:0006631">
    <property type="term" value="P:fatty acid metabolic process"/>
    <property type="evidence" value="ECO:0007669"/>
    <property type="project" value="UniProtKB-KW"/>
</dbReference>
<dbReference type="RefSeq" id="WP_116415843.1">
    <property type="nucleotide sequence ID" value="NZ_NBWZ01000001.1"/>
</dbReference>
<dbReference type="GO" id="GO:0016787">
    <property type="term" value="F:hydrolase activity"/>
    <property type="evidence" value="ECO:0007669"/>
    <property type="project" value="UniProtKB-KW"/>
</dbReference>
<dbReference type="InterPro" id="IPR006683">
    <property type="entry name" value="Thioestr_dom"/>
</dbReference>
<evidence type="ECO:0000256" key="23">
    <source>
        <dbReference type="ARBA" id="ARBA00048180"/>
    </source>
</evidence>
<feature type="coiled-coil region" evidence="24">
    <location>
        <begin position="11"/>
        <end position="48"/>
    </location>
</feature>
<evidence type="ECO:0000256" key="7">
    <source>
        <dbReference type="ARBA" id="ARBA00022801"/>
    </source>
</evidence>
<dbReference type="InterPro" id="IPR029069">
    <property type="entry name" value="HotDog_dom_sf"/>
</dbReference>
<accession>A0A3E0VLX9</accession>
<evidence type="ECO:0000256" key="6">
    <source>
        <dbReference type="ARBA" id="ARBA00022703"/>
    </source>
</evidence>
<evidence type="ECO:0000256" key="11">
    <source>
        <dbReference type="ARBA" id="ARBA00023136"/>
    </source>
</evidence>
<dbReference type="InterPro" id="IPR052365">
    <property type="entry name" value="THEM4/THEM5_acyl-CoA_thioest"/>
</dbReference>
<keyword evidence="6" id="KW-0053">Apoptosis</keyword>
<comment type="catalytic activity">
    <reaction evidence="20">
        <text>hexadecanoyl-CoA + H2O = hexadecanoate + CoA + H(+)</text>
        <dbReference type="Rhea" id="RHEA:16645"/>
        <dbReference type="ChEBI" id="CHEBI:7896"/>
        <dbReference type="ChEBI" id="CHEBI:15377"/>
        <dbReference type="ChEBI" id="CHEBI:15378"/>
        <dbReference type="ChEBI" id="CHEBI:57287"/>
        <dbReference type="ChEBI" id="CHEBI:57379"/>
        <dbReference type="EC" id="3.1.2.2"/>
    </reaction>
    <physiologicalReaction direction="left-to-right" evidence="20">
        <dbReference type="Rhea" id="RHEA:16646"/>
    </physiologicalReaction>
</comment>
<feature type="domain" description="Thioesterase" evidence="25">
    <location>
        <begin position="120"/>
        <end position="185"/>
    </location>
</feature>
<reference evidence="26 27" key="1">
    <citation type="submission" date="2017-04" db="EMBL/GenBank/DDBJ databases">
        <title>Comparative genome analysis of Subtercola boreus.</title>
        <authorList>
            <person name="Cho Y.-J."/>
            <person name="Cho A."/>
            <person name="Kim O.-S."/>
            <person name="Lee J.-I."/>
        </authorList>
    </citation>
    <scope>NUCLEOTIDE SEQUENCE [LARGE SCALE GENOMIC DNA]</scope>
    <source>
        <strain evidence="26 27">K300</strain>
    </source>
</reference>
<keyword evidence="11" id="KW-0472">Membrane</keyword>
<comment type="subcellular location">
    <subcellularLocation>
        <location evidence="3">Cell projection</location>
        <location evidence="3">Ruffle membrane</location>
    </subcellularLocation>
    <subcellularLocation>
        <location evidence="2">Cytoplasm</location>
    </subcellularLocation>
    <subcellularLocation>
        <location evidence="1">Membrane</location>
        <topology evidence="1">Peripheral membrane protein</topology>
    </subcellularLocation>
</comment>
<dbReference type="PANTHER" id="PTHR12418">
    <property type="entry name" value="ACYL-COENZYME A THIOESTERASE THEM4"/>
    <property type="match status" value="1"/>
</dbReference>
<dbReference type="GO" id="GO:0016020">
    <property type="term" value="C:membrane"/>
    <property type="evidence" value="ECO:0007669"/>
    <property type="project" value="UniProtKB-SubCell"/>
</dbReference>
<evidence type="ECO:0000256" key="4">
    <source>
        <dbReference type="ARBA" id="ARBA00022475"/>
    </source>
</evidence>
<comment type="catalytic activity">
    <reaction evidence="19">
        <text>octanoyl-CoA + H2O = octanoate + CoA + H(+)</text>
        <dbReference type="Rhea" id="RHEA:30143"/>
        <dbReference type="ChEBI" id="CHEBI:15377"/>
        <dbReference type="ChEBI" id="CHEBI:15378"/>
        <dbReference type="ChEBI" id="CHEBI:25646"/>
        <dbReference type="ChEBI" id="CHEBI:57287"/>
        <dbReference type="ChEBI" id="CHEBI:57386"/>
    </reaction>
    <physiologicalReaction direction="left-to-right" evidence="19">
        <dbReference type="Rhea" id="RHEA:30144"/>
    </physiologicalReaction>
</comment>
<dbReference type="Proteomes" id="UP000256486">
    <property type="component" value="Unassembled WGS sequence"/>
</dbReference>